<organism evidence="15 16">
    <name type="scientific">Aquipluma nitroreducens</name>
    <dbReference type="NCBI Taxonomy" id="2010828"/>
    <lineage>
        <taxon>Bacteria</taxon>
        <taxon>Pseudomonadati</taxon>
        <taxon>Bacteroidota</taxon>
        <taxon>Bacteroidia</taxon>
        <taxon>Marinilabiliales</taxon>
        <taxon>Prolixibacteraceae</taxon>
        <taxon>Aquipluma</taxon>
    </lineage>
</organism>
<dbReference type="PRINTS" id="PR00368">
    <property type="entry name" value="FADPNR"/>
</dbReference>
<dbReference type="Pfam" id="PF02910">
    <property type="entry name" value="Succ_DH_flav_C"/>
    <property type="match status" value="1"/>
</dbReference>
<protein>
    <recommendedName>
        <fullName evidence="4 10">L-aspartate oxidase</fullName>
        <ecNumber evidence="4 10">1.4.3.16</ecNumber>
    </recommendedName>
</protein>
<dbReference type="SUPFAM" id="SSF46977">
    <property type="entry name" value="Succinate dehydrogenase/fumarate reductase flavoprotein C-terminal domain"/>
    <property type="match status" value="1"/>
</dbReference>
<feature type="domain" description="Fumarate reductase/succinate dehydrogenase flavoprotein-like C-terminal" evidence="14">
    <location>
        <begin position="429"/>
        <end position="517"/>
    </location>
</feature>
<gene>
    <name evidence="15" type="ORF">AQPE_3079</name>
</gene>
<evidence type="ECO:0000259" key="13">
    <source>
        <dbReference type="Pfam" id="PF00890"/>
    </source>
</evidence>
<dbReference type="SUPFAM" id="SSF51905">
    <property type="entry name" value="FAD/NAD(P)-binding domain"/>
    <property type="match status" value="1"/>
</dbReference>
<keyword evidence="16" id="KW-1185">Reference proteome</keyword>
<dbReference type="InterPro" id="IPR036188">
    <property type="entry name" value="FAD/NAD-bd_sf"/>
</dbReference>
<name>A0A5K7SBQ2_9BACT</name>
<reference evidence="15" key="1">
    <citation type="journal article" date="2020" name="Int. J. Syst. Evol. Microbiol.">
        <title>Aquipluma nitroreducens gen. nov. sp. nov., a novel facultatively anaerobic bacterium isolated from a freshwater lake.</title>
        <authorList>
            <person name="Watanabe M."/>
            <person name="Kojima H."/>
            <person name="Fukui M."/>
        </authorList>
    </citation>
    <scope>NUCLEOTIDE SEQUENCE</scope>
    <source>
        <strain evidence="15">MeG22</strain>
    </source>
</reference>
<keyword evidence="5 12" id="KW-0285">Flavoprotein</keyword>
<evidence type="ECO:0000256" key="12">
    <source>
        <dbReference type="RuleBase" id="RU362049"/>
    </source>
</evidence>
<keyword evidence="6 12" id="KW-0662">Pyridine nucleotide biosynthesis</keyword>
<dbReference type="GO" id="GO:0005737">
    <property type="term" value="C:cytoplasm"/>
    <property type="evidence" value="ECO:0007669"/>
    <property type="project" value="UniProtKB-SubCell"/>
</dbReference>
<dbReference type="PIRSF" id="PIRSF000171">
    <property type="entry name" value="SDHA_APRA_LASPO"/>
    <property type="match status" value="1"/>
</dbReference>
<dbReference type="EC" id="1.4.3.16" evidence="4 10"/>
<evidence type="ECO:0000256" key="10">
    <source>
        <dbReference type="NCBIfam" id="TIGR00551"/>
    </source>
</evidence>
<dbReference type="Pfam" id="PF00890">
    <property type="entry name" value="FAD_binding_2"/>
    <property type="match status" value="1"/>
</dbReference>
<evidence type="ECO:0000256" key="4">
    <source>
        <dbReference type="ARBA" id="ARBA00012173"/>
    </source>
</evidence>
<sequence>MADLHSTEIKEFDTIVVGSGLAGLTAAYHASKNGSVAIITKSHLDTSNSYYAQGGIAAVTAPEDSFESHIQDTLTAGRELCDLDAVEILVREGQSCVQELIQLGMQFDKENDGFVLGLEGGHSHRRILHAGGDATGKGLTLFMLNRVKEQNNISAFEYTTVVELLVENQTCSGVQAFDFVSGNNIIFRSKSTIIATGGLSRIYDRSTNPHTATGDGIALAYHAGAKLADIEFIQFHPSALYIPGEDAFLISEAVRGEGAWLLNKEGERFMQHSHPLAELAPRDVVAFEIYNQLQIHHSDFVYLSLKHLDPETIKKRFSTIYHTLLKYNIDLTSDLLPISPAAHYMVGGIQTDLNGETNVKGLFACGEVASTGVMGANRLASNSLLECLVFGKRAAEKANAEREIAFSMPEINIIHVDNANETFFLETKNQIATLMSKKAGIVRSAQKLNEAIKELQEIKNHLPEKITEYNLLKIKHITDICSLICESALIRKESRGGHIREDYQSEDPNFCAHLIQQIDHQFKFQEIRK</sequence>
<evidence type="ECO:0000256" key="8">
    <source>
        <dbReference type="ARBA" id="ARBA00023002"/>
    </source>
</evidence>
<keyword evidence="8 12" id="KW-0560">Oxidoreductase</keyword>
<dbReference type="NCBIfam" id="TIGR00551">
    <property type="entry name" value="nadB"/>
    <property type="match status" value="1"/>
</dbReference>
<evidence type="ECO:0000256" key="5">
    <source>
        <dbReference type="ARBA" id="ARBA00022630"/>
    </source>
</evidence>
<dbReference type="RefSeq" id="WP_318347201.1">
    <property type="nucleotide sequence ID" value="NZ_AP018694.1"/>
</dbReference>
<dbReference type="InterPro" id="IPR037099">
    <property type="entry name" value="Fum_R/Succ_DH_flav-like_C_sf"/>
</dbReference>
<dbReference type="InterPro" id="IPR003953">
    <property type="entry name" value="FAD-dep_OxRdtase_2_FAD-bd"/>
</dbReference>
<dbReference type="Proteomes" id="UP001193389">
    <property type="component" value="Chromosome"/>
</dbReference>
<feature type="domain" description="FAD-dependent oxidoreductase 2 FAD-binding" evidence="13">
    <location>
        <begin position="13"/>
        <end position="384"/>
    </location>
</feature>
<comment type="cofactor">
    <cofactor evidence="1 12">
        <name>FAD</name>
        <dbReference type="ChEBI" id="CHEBI:57692"/>
    </cofactor>
</comment>
<accession>A0A5K7SBQ2</accession>
<comment type="function">
    <text evidence="12">Catalyzes the oxidation of L-aspartate to iminoaspartate.</text>
</comment>
<evidence type="ECO:0000313" key="15">
    <source>
        <dbReference type="EMBL" id="BBE18909.1"/>
    </source>
</evidence>
<evidence type="ECO:0000256" key="11">
    <source>
        <dbReference type="PIRSR" id="PIRSR000171-1"/>
    </source>
</evidence>
<evidence type="ECO:0000256" key="9">
    <source>
        <dbReference type="ARBA" id="ARBA00048305"/>
    </source>
</evidence>
<dbReference type="PRINTS" id="PR00411">
    <property type="entry name" value="PNDRDTASEI"/>
</dbReference>
<evidence type="ECO:0000256" key="6">
    <source>
        <dbReference type="ARBA" id="ARBA00022642"/>
    </source>
</evidence>
<dbReference type="EMBL" id="AP018694">
    <property type="protein sequence ID" value="BBE18909.1"/>
    <property type="molecule type" value="Genomic_DNA"/>
</dbReference>
<dbReference type="UniPathway" id="UPA00253">
    <property type="reaction ID" value="UER00326"/>
</dbReference>
<evidence type="ECO:0000256" key="3">
    <source>
        <dbReference type="ARBA" id="ARBA00008562"/>
    </source>
</evidence>
<dbReference type="GO" id="GO:0008734">
    <property type="term" value="F:L-aspartate oxidase activity"/>
    <property type="evidence" value="ECO:0007669"/>
    <property type="project" value="UniProtKB-UniRule"/>
</dbReference>
<evidence type="ECO:0000256" key="7">
    <source>
        <dbReference type="ARBA" id="ARBA00022827"/>
    </source>
</evidence>
<dbReference type="InterPro" id="IPR005288">
    <property type="entry name" value="NadB"/>
</dbReference>
<evidence type="ECO:0000259" key="14">
    <source>
        <dbReference type="Pfam" id="PF02910"/>
    </source>
</evidence>
<dbReference type="InterPro" id="IPR015939">
    <property type="entry name" value="Fum_Rdtase/Succ_DH_flav-like_C"/>
</dbReference>
<evidence type="ECO:0000313" key="16">
    <source>
        <dbReference type="Proteomes" id="UP001193389"/>
    </source>
</evidence>
<keyword evidence="7 12" id="KW-0274">FAD</keyword>
<comment type="similarity">
    <text evidence="3 12">Belongs to the FAD-dependent oxidoreductase 2 family. NadB subfamily.</text>
</comment>
<dbReference type="PANTHER" id="PTHR42716">
    <property type="entry name" value="L-ASPARTATE OXIDASE"/>
    <property type="match status" value="1"/>
</dbReference>
<dbReference type="PANTHER" id="PTHR42716:SF2">
    <property type="entry name" value="L-ASPARTATE OXIDASE, CHLOROPLASTIC"/>
    <property type="match status" value="1"/>
</dbReference>
<feature type="active site" description="Proton acceptor" evidence="11">
    <location>
        <position position="282"/>
    </location>
</feature>
<dbReference type="InterPro" id="IPR027477">
    <property type="entry name" value="Succ_DH/fumarate_Rdtase_cat_sf"/>
</dbReference>
<comment type="pathway">
    <text evidence="2 12">Cofactor biosynthesis; NAD(+) biosynthesis; iminoaspartate from L-aspartate (oxidase route): step 1/1.</text>
</comment>
<dbReference type="FunFam" id="3.90.700.10:FF:000002">
    <property type="entry name" value="L-aspartate oxidase"/>
    <property type="match status" value="1"/>
</dbReference>
<dbReference type="Gene3D" id="3.50.50.60">
    <property type="entry name" value="FAD/NAD(P)-binding domain"/>
    <property type="match status" value="1"/>
</dbReference>
<dbReference type="GO" id="GO:0034628">
    <property type="term" value="P:'de novo' NAD+ biosynthetic process from L-aspartate"/>
    <property type="evidence" value="ECO:0007669"/>
    <property type="project" value="TreeGrafter"/>
</dbReference>
<comment type="subcellular location">
    <subcellularLocation>
        <location evidence="12">Cytoplasm</location>
    </subcellularLocation>
</comment>
<dbReference type="Gene3D" id="1.20.58.100">
    <property type="entry name" value="Fumarate reductase/succinate dehydrogenase flavoprotein-like, C-terminal domain"/>
    <property type="match status" value="1"/>
</dbReference>
<dbReference type="KEGG" id="anf:AQPE_3079"/>
<proteinExistence type="inferred from homology"/>
<dbReference type="AlphaFoldDB" id="A0A5K7SBQ2"/>
<dbReference type="SUPFAM" id="SSF56425">
    <property type="entry name" value="Succinate dehydrogenase/fumarate reductase flavoprotein, catalytic domain"/>
    <property type="match status" value="1"/>
</dbReference>
<comment type="catalytic activity">
    <reaction evidence="9">
        <text>L-aspartate + O2 = iminosuccinate + H2O2</text>
        <dbReference type="Rhea" id="RHEA:25876"/>
        <dbReference type="ChEBI" id="CHEBI:15379"/>
        <dbReference type="ChEBI" id="CHEBI:16240"/>
        <dbReference type="ChEBI" id="CHEBI:29991"/>
        <dbReference type="ChEBI" id="CHEBI:77875"/>
        <dbReference type="EC" id="1.4.3.16"/>
    </reaction>
    <physiologicalReaction direction="left-to-right" evidence="9">
        <dbReference type="Rhea" id="RHEA:25877"/>
    </physiologicalReaction>
</comment>
<evidence type="ECO:0000256" key="1">
    <source>
        <dbReference type="ARBA" id="ARBA00001974"/>
    </source>
</evidence>
<dbReference type="Gene3D" id="3.90.700.10">
    <property type="entry name" value="Succinate dehydrogenase/fumarate reductase flavoprotein, catalytic domain"/>
    <property type="match status" value="1"/>
</dbReference>
<evidence type="ECO:0000256" key="2">
    <source>
        <dbReference type="ARBA" id="ARBA00004950"/>
    </source>
</evidence>